<protein>
    <submittedName>
        <fullName evidence="2">Uncharacterized protein</fullName>
    </submittedName>
</protein>
<feature type="region of interest" description="Disordered" evidence="1">
    <location>
        <begin position="257"/>
        <end position="326"/>
    </location>
</feature>
<gene>
    <name evidence="2" type="ORF">Micbo1qcDRAFT_207888</name>
</gene>
<reference evidence="3" key="1">
    <citation type="submission" date="2016-02" db="EMBL/GenBank/DDBJ databases">
        <title>Draft genome sequence of Microdochium bolleyi, a fungal endophyte of beachgrass.</title>
        <authorList>
            <consortium name="DOE Joint Genome Institute"/>
            <person name="David A.S."/>
            <person name="May G."/>
            <person name="Haridas S."/>
            <person name="Lim J."/>
            <person name="Wang M."/>
            <person name="Labutti K."/>
            <person name="Lipzen A."/>
            <person name="Barry K."/>
            <person name="Grigoriev I.V."/>
        </authorList>
    </citation>
    <scope>NUCLEOTIDE SEQUENCE [LARGE SCALE GENOMIC DNA]</scope>
    <source>
        <strain evidence="3">J235TASD1</strain>
    </source>
</reference>
<name>A0A136IRU7_9PEZI</name>
<dbReference type="Proteomes" id="UP000070501">
    <property type="component" value="Unassembled WGS sequence"/>
</dbReference>
<proteinExistence type="predicted"/>
<sequence length="326" mass="35828">MLLTMPQPHTTSNTPIFSFEYSQLPATPHVRQQQHRPSISSPLSSSPIRASQSSPVHYGAGPSSPPLSPRDINTLPRGGGSGGFSRNVQSSPAQCSSFASIFSPLGSADASSSSNNSNRFSKYANRSAKPNPLRQSRETAQDSRRKLFLKNVRQRADDKSWERRGGDQEVLRLEWAVMDRKWRQQKDADVDGILLEDDFEDEPQHFTVETPFGSANNGSSTYSRWGQASMEHDEETMADAMALEEQRELDAMLSLLEPQSSSAPTETRRPPSPSMLSDDEYDDLFMDLVSEDQAGGNGGGGGAWPAFAQPTQDDQDFVCSGEMDMS</sequence>
<feature type="compositionally biased region" description="Low complexity" evidence="1">
    <location>
        <begin position="37"/>
        <end position="55"/>
    </location>
</feature>
<feature type="compositionally biased region" description="Polar residues" evidence="1">
    <location>
        <begin position="7"/>
        <end position="25"/>
    </location>
</feature>
<organism evidence="2 3">
    <name type="scientific">Microdochium bolleyi</name>
    <dbReference type="NCBI Taxonomy" id="196109"/>
    <lineage>
        <taxon>Eukaryota</taxon>
        <taxon>Fungi</taxon>
        <taxon>Dikarya</taxon>
        <taxon>Ascomycota</taxon>
        <taxon>Pezizomycotina</taxon>
        <taxon>Sordariomycetes</taxon>
        <taxon>Xylariomycetidae</taxon>
        <taxon>Xylariales</taxon>
        <taxon>Microdochiaceae</taxon>
        <taxon>Microdochium</taxon>
    </lineage>
</organism>
<keyword evidence="3" id="KW-1185">Reference proteome</keyword>
<feature type="compositionally biased region" description="Basic and acidic residues" evidence="1">
    <location>
        <begin position="135"/>
        <end position="145"/>
    </location>
</feature>
<feature type="region of interest" description="Disordered" evidence="1">
    <location>
        <begin position="106"/>
        <end position="145"/>
    </location>
</feature>
<dbReference type="EMBL" id="KQ964261">
    <property type="protein sequence ID" value="KXJ87691.1"/>
    <property type="molecule type" value="Genomic_DNA"/>
</dbReference>
<dbReference type="STRING" id="196109.A0A136IRU7"/>
<evidence type="ECO:0000313" key="2">
    <source>
        <dbReference type="EMBL" id="KXJ87691.1"/>
    </source>
</evidence>
<evidence type="ECO:0000256" key="1">
    <source>
        <dbReference type="SAM" id="MobiDB-lite"/>
    </source>
</evidence>
<dbReference type="InParanoid" id="A0A136IRU7"/>
<feature type="region of interest" description="Disordered" evidence="1">
    <location>
        <begin position="1"/>
        <end position="91"/>
    </location>
</feature>
<dbReference type="OrthoDB" id="5279705at2759"/>
<dbReference type="AlphaFoldDB" id="A0A136IRU7"/>
<evidence type="ECO:0000313" key="3">
    <source>
        <dbReference type="Proteomes" id="UP000070501"/>
    </source>
</evidence>
<accession>A0A136IRU7</accession>